<dbReference type="EMBL" id="CP134145">
    <property type="protein sequence ID" value="WNC74041.1"/>
    <property type="molecule type" value="Genomic_DNA"/>
</dbReference>
<sequence>MEFSIKNRTIGGYSFEELAKNNVEIWESINDDSHQVPPTTQRTTMGYVSEIATANHLEKVGFEIVAMNGLKDALYEMKNKKTAPSNSKSDIVARRTSDGKVFNLEVKSGTPHRYKLRQFRKNTLESYTSKKRKVENRVDFIVWVDIDRLGKPNIYGIYSADSLKKLPLFKNKFGKACYTLTNDDGNDWSNSKGILNHHTPILEDQPTKEVCIKEQERIANLPEFKNYPLEVWKDGTVAYKVLPENTLKRLKASANEYNFNTLWVG</sequence>
<name>A0ABY9TYX1_9GAMM</name>
<evidence type="ECO:0000313" key="1">
    <source>
        <dbReference type="EMBL" id="WNC74041.1"/>
    </source>
</evidence>
<organism evidence="1 2">
    <name type="scientific">Thalassotalea psychrophila</name>
    <dbReference type="NCBI Taxonomy" id="3065647"/>
    <lineage>
        <taxon>Bacteria</taxon>
        <taxon>Pseudomonadati</taxon>
        <taxon>Pseudomonadota</taxon>
        <taxon>Gammaproteobacteria</taxon>
        <taxon>Alteromonadales</taxon>
        <taxon>Colwelliaceae</taxon>
        <taxon>Thalassotalea</taxon>
    </lineage>
</organism>
<gene>
    <name evidence="1" type="ORF">RGQ13_08615</name>
</gene>
<dbReference type="Proteomes" id="UP001258994">
    <property type="component" value="Chromosome"/>
</dbReference>
<reference evidence="2" key="1">
    <citation type="submission" date="2023-09" db="EMBL/GenBank/DDBJ databases">
        <authorList>
            <person name="Li S."/>
            <person name="Li X."/>
            <person name="Zhang C."/>
            <person name="Zhao Z."/>
        </authorList>
    </citation>
    <scope>NUCLEOTIDE SEQUENCE [LARGE SCALE GENOMIC DNA]</scope>
    <source>
        <strain evidence="2">SQ149</strain>
    </source>
</reference>
<evidence type="ECO:0000313" key="2">
    <source>
        <dbReference type="Proteomes" id="UP001258994"/>
    </source>
</evidence>
<proteinExistence type="predicted"/>
<protein>
    <recommendedName>
        <fullName evidence="3">Restriction endonuclease</fullName>
    </recommendedName>
</protein>
<keyword evidence="2" id="KW-1185">Reference proteome</keyword>
<evidence type="ECO:0008006" key="3">
    <source>
        <dbReference type="Google" id="ProtNLM"/>
    </source>
</evidence>
<accession>A0ABY9TYX1</accession>
<dbReference type="RefSeq" id="WP_348393150.1">
    <property type="nucleotide sequence ID" value="NZ_CP134145.1"/>
</dbReference>